<dbReference type="Pfam" id="PF02798">
    <property type="entry name" value="GST_N"/>
    <property type="match status" value="1"/>
</dbReference>
<dbReference type="PANTHER" id="PTHR44051:SF8">
    <property type="entry name" value="GLUTATHIONE S-TRANSFERASE GSTA"/>
    <property type="match status" value="1"/>
</dbReference>
<protein>
    <submittedName>
        <fullName evidence="4">Glutathione transferase GstA</fullName>
        <ecNumber evidence="4">2.5.1.18</ecNumber>
    </submittedName>
</protein>
<reference evidence="4" key="2">
    <citation type="journal article" date="2024" name="Toxins">
        <title>Genome Sequence Analysis of Native Xenorhabdus Strains Isolated from Entomopathogenic Nematodes in Argentina.</title>
        <authorList>
            <person name="Palma L."/>
            <person name="Frizzo L."/>
            <person name="Kaiser S."/>
            <person name="Berry C."/>
            <person name="Caballero P."/>
            <person name="Bode H.B."/>
            <person name="Del Valle E.E."/>
        </authorList>
    </citation>
    <scope>NUCLEOTIDE SEQUENCE</scope>
    <source>
        <strain evidence="4">M</strain>
    </source>
</reference>
<dbReference type="InterPro" id="IPR010987">
    <property type="entry name" value="Glutathione-S-Trfase_C-like"/>
</dbReference>
<dbReference type="Pfam" id="PF00043">
    <property type="entry name" value="GST_C"/>
    <property type="match status" value="1"/>
</dbReference>
<feature type="domain" description="GST N-terminal" evidence="2">
    <location>
        <begin position="1"/>
        <end position="81"/>
    </location>
</feature>
<reference evidence="4" key="1">
    <citation type="submission" date="2020-09" db="EMBL/GenBank/DDBJ databases">
        <authorList>
            <person name="Palma L."/>
            <person name="Caballero P."/>
            <person name="Berry C."/>
            <person name="Del Valle E."/>
        </authorList>
    </citation>
    <scope>NUCLEOTIDE SEQUENCE</scope>
    <source>
        <strain evidence="4">M</strain>
    </source>
</reference>
<dbReference type="EC" id="2.5.1.18" evidence="4"/>
<keyword evidence="4" id="KW-0808">Transferase</keyword>
<dbReference type="SFLD" id="SFLDS00019">
    <property type="entry name" value="Glutathione_Transferase_(cytos"/>
    <property type="match status" value="1"/>
</dbReference>
<comment type="similarity">
    <text evidence="1">Belongs to the GST superfamily.</text>
</comment>
<dbReference type="AlphaFoldDB" id="A0AAW3YZ41"/>
<dbReference type="Gene3D" id="1.20.1050.10">
    <property type="match status" value="1"/>
</dbReference>
<proteinExistence type="inferred from homology"/>
<name>A0AAW3YZ41_9GAMM</name>
<organism evidence="4">
    <name type="scientific">Xenorhabdus szentirmaii</name>
    <dbReference type="NCBI Taxonomy" id="290112"/>
    <lineage>
        <taxon>Bacteria</taxon>
        <taxon>Pseudomonadati</taxon>
        <taxon>Pseudomonadota</taxon>
        <taxon>Gammaproteobacteria</taxon>
        <taxon>Enterobacterales</taxon>
        <taxon>Morganellaceae</taxon>
        <taxon>Xenorhabdus</taxon>
    </lineage>
</organism>
<accession>A0AAW3YZ41</accession>
<evidence type="ECO:0000256" key="1">
    <source>
        <dbReference type="RuleBase" id="RU003494"/>
    </source>
</evidence>
<dbReference type="SFLD" id="SFLDG00358">
    <property type="entry name" value="Main_(cytGST)"/>
    <property type="match status" value="1"/>
</dbReference>
<dbReference type="InterPro" id="IPR040079">
    <property type="entry name" value="Glutathione_S-Trfase"/>
</dbReference>
<dbReference type="NCBIfam" id="NF007831">
    <property type="entry name" value="PRK10542.1"/>
    <property type="match status" value="1"/>
</dbReference>
<dbReference type="InterPro" id="IPR036249">
    <property type="entry name" value="Thioredoxin-like_sf"/>
</dbReference>
<dbReference type="CDD" id="cd03188">
    <property type="entry name" value="GST_C_Beta"/>
    <property type="match status" value="1"/>
</dbReference>
<feature type="domain" description="GST C-terminal" evidence="3">
    <location>
        <begin position="87"/>
        <end position="202"/>
    </location>
</feature>
<dbReference type="CDD" id="cd03057">
    <property type="entry name" value="GST_N_Beta"/>
    <property type="match status" value="1"/>
</dbReference>
<dbReference type="InterPro" id="IPR004045">
    <property type="entry name" value="Glutathione_S-Trfase_N"/>
</dbReference>
<sequence>MKLYYAPGTCSLSPHIILREAGVDFSMVRVDLMSKKTESGDNFLAINPKGKVPTLLLDNNEILTEVPAIVKYIADQKPDRNLIASTDTTEHYHQIEWLNYISSELHQNFMPLFPMMATPEVYIPIVMKKLMSHFEYINNILAERAYITGDHFTVADSYLFVVMRWIPGTKLDISGLVHLNKYLDKIRQRPHIQDALEAEGLI</sequence>
<dbReference type="Proteomes" id="UP001193920">
    <property type="component" value="Unassembled WGS sequence"/>
</dbReference>
<evidence type="ECO:0000313" key="4">
    <source>
        <dbReference type="EMBL" id="MBD2802651.1"/>
    </source>
</evidence>
<dbReference type="SUPFAM" id="SSF52833">
    <property type="entry name" value="Thioredoxin-like"/>
    <property type="match status" value="1"/>
</dbReference>
<gene>
    <name evidence="4" type="primary">gstA</name>
    <name evidence="4" type="ORF">ID854_19960</name>
</gene>
<dbReference type="SUPFAM" id="SSF47616">
    <property type="entry name" value="GST C-terminal domain-like"/>
    <property type="match status" value="1"/>
</dbReference>
<comment type="caution">
    <text evidence="4">The sequence shown here is derived from an EMBL/GenBank/DDBJ whole genome shotgun (WGS) entry which is preliminary data.</text>
</comment>
<dbReference type="RefSeq" id="WP_038233852.1">
    <property type="nucleotide sequence ID" value="NZ_CAWNPE010000001.1"/>
</dbReference>
<dbReference type="PROSITE" id="PS50404">
    <property type="entry name" value="GST_NTER"/>
    <property type="match status" value="1"/>
</dbReference>
<dbReference type="PANTHER" id="PTHR44051">
    <property type="entry name" value="GLUTATHIONE S-TRANSFERASE-RELATED"/>
    <property type="match status" value="1"/>
</dbReference>
<dbReference type="PROSITE" id="PS50405">
    <property type="entry name" value="GST_CTER"/>
    <property type="match status" value="1"/>
</dbReference>
<evidence type="ECO:0000259" key="3">
    <source>
        <dbReference type="PROSITE" id="PS50405"/>
    </source>
</evidence>
<dbReference type="SFLD" id="SFLDG01150">
    <property type="entry name" value="Main.1:_Beta-like"/>
    <property type="match status" value="1"/>
</dbReference>
<dbReference type="Gene3D" id="3.40.30.10">
    <property type="entry name" value="Glutaredoxin"/>
    <property type="match status" value="1"/>
</dbReference>
<dbReference type="GeneID" id="97123877"/>
<evidence type="ECO:0000259" key="2">
    <source>
        <dbReference type="PROSITE" id="PS50404"/>
    </source>
</evidence>
<dbReference type="EMBL" id="JACXBF010000527">
    <property type="protein sequence ID" value="MBD2802651.1"/>
    <property type="molecule type" value="Genomic_DNA"/>
</dbReference>
<dbReference type="GO" id="GO:0004364">
    <property type="term" value="F:glutathione transferase activity"/>
    <property type="evidence" value="ECO:0007669"/>
    <property type="project" value="UniProtKB-EC"/>
</dbReference>
<dbReference type="InterPro" id="IPR036282">
    <property type="entry name" value="Glutathione-S-Trfase_C_sf"/>
</dbReference>
<dbReference type="InterPro" id="IPR004046">
    <property type="entry name" value="GST_C"/>
</dbReference>